<protein>
    <recommendedName>
        <fullName evidence="4">Outer membrane protein beta-barrel domain-containing protein</fullName>
    </recommendedName>
</protein>
<reference evidence="2 3" key="1">
    <citation type="submission" date="2015-04" db="EMBL/GenBank/DDBJ databases">
        <title>Whole genome shotgun sequence of Flavihumibacter petaseus NBRC 106054.</title>
        <authorList>
            <person name="Miyazawa S."/>
            <person name="Hosoyama A."/>
            <person name="Hashimoto M."/>
            <person name="Noguchi M."/>
            <person name="Tsuchikane K."/>
            <person name="Ohji S."/>
            <person name="Yamazoe A."/>
            <person name="Ichikawa N."/>
            <person name="Kimura A."/>
            <person name="Fujita N."/>
        </authorList>
    </citation>
    <scope>NUCLEOTIDE SEQUENCE [LARGE SCALE GENOMIC DNA]</scope>
    <source>
        <strain evidence="2 3">NBRC 106054</strain>
    </source>
</reference>
<keyword evidence="3" id="KW-1185">Reference proteome</keyword>
<accession>A0A0E9N6A2</accession>
<dbReference type="AlphaFoldDB" id="A0A0E9N6A2"/>
<keyword evidence="1" id="KW-0732">Signal</keyword>
<feature type="chain" id="PRO_5002430090" description="Outer membrane protein beta-barrel domain-containing protein" evidence="1">
    <location>
        <begin position="22"/>
        <end position="271"/>
    </location>
</feature>
<evidence type="ECO:0000313" key="3">
    <source>
        <dbReference type="Proteomes" id="UP000033121"/>
    </source>
</evidence>
<feature type="signal peptide" evidence="1">
    <location>
        <begin position="1"/>
        <end position="21"/>
    </location>
</feature>
<dbReference type="STRING" id="1220578.FPE01S_05_00350"/>
<evidence type="ECO:0000313" key="2">
    <source>
        <dbReference type="EMBL" id="GAO45338.1"/>
    </source>
</evidence>
<sequence>MNVKKILVLSLGILASTMTMAQSQSDPNAPRKNKKAEKKERINAMAKMEEEGELIFNKHSIFGIKLNTDGYGISYEKGKFITPRRTRLLMFELNEKKHPKEDKDAGSFDIFGNVNQYVYGKANNFYQLKGAYGYQYLIGGKSNKNGIAVSALWAGGLSLGFEKPYYVDVQNLDTQERSRKTFDEILQDPGKYGVLGASGFTVGWGEVKLNPGAQVKSALRFDYGRFNEVVSAIEAGINLEYYAKGVPQMVTVEEKHLFFNAYVTLLFGKRK</sequence>
<dbReference type="Proteomes" id="UP000033121">
    <property type="component" value="Unassembled WGS sequence"/>
</dbReference>
<evidence type="ECO:0000256" key="1">
    <source>
        <dbReference type="SAM" id="SignalP"/>
    </source>
</evidence>
<gene>
    <name evidence="2" type="ORF">FPE01S_05_00350</name>
</gene>
<organism evidence="2 3">
    <name type="scientific">Flavihumibacter petaseus NBRC 106054</name>
    <dbReference type="NCBI Taxonomy" id="1220578"/>
    <lineage>
        <taxon>Bacteria</taxon>
        <taxon>Pseudomonadati</taxon>
        <taxon>Bacteroidota</taxon>
        <taxon>Chitinophagia</taxon>
        <taxon>Chitinophagales</taxon>
        <taxon>Chitinophagaceae</taxon>
        <taxon>Flavihumibacter</taxon>
    </lineage>
</organism>
<proteinExistence type="predicted"/>
<dbReference type="EMBL" id="BBWV01000005">
    <property type="protein sequence ID" value="GAO45338.1"/>
    <property type="molecule type" value="Genomic_DNA"/>
</dbReference>
<comment type="caution">
    <text evidence="2">The sequence shown here is derived from an EMBL/GenBank/DDBJ whole genome shotgun (WGS) entry which is preliminary data.</text>
</comment>
<evidence type="ECO:0008006" key="4">
    <source>
        <dbReference type="Google" id="ProtNLM"/>
    </source>
</evidence>
<name>A0A0E9N6A2_9BACT</name>